<comment type="pathway">
    <text evidence="8">Amino-acid biosynthesis; L-proline biosynthesis; L-glutamate 5-semialdehyde from L-glutamate: step 1/2.</text>
</comment>
<dbReference type="InterPro" id="IPR002478">
    <property type="entry name" value="PUA"/>
</dbReference>
<comment type="similarity">
    <text evidence="8">Belongs to the glutamate 5-kinase family.</text>
</comment>
<keyword evidence="4 8" id="KW-0808">Transferase</keyword>
<evidence type="ECO:0000256" key="3">
    <source>
        <dbReference type="ARBA" id="ARBA00022650"/>
    </source>
</evidence>
<feature type="binding site" evidence="8">
    <location>
        <position position="57"/>
    </location>
    <ligand>
        <name>substrate</name>
    </ligand>
</feature>
<keyword evidence="3 8" id="KW-0641">Proline biosynthesis</keyword>
<dbReference type="RefSeq" id="WP_201104733.1">
    <property type="nucleotide sequence ID" value="NZ_CP067977.1"/>
</dbReference>
<dbReference type="InterPro" id="IPR041739">
    <property type="entry name" value="G5K_ProB"/>
</dbReference>
<reference evidence="10 11" key="1">
    <citation type="submission" date="2021-01" db="EMBL/GenBank/DDBJ databases">
        <title>Brevundimonas vitis sp. nov., an bacterium isolated from grape (Vitis vinifera).</title>
        <authorList>
            <person name="Jiang L."/>
            <person name="Lee J."/>
        </authorList>
    </citation>
    <scope>NUCLEOTIDE SEQUENCE [LARGE SCALE GENOMIC DNA]</scope>
    <source>
        <strain evidence="10 11">GRTSA-9</strain>
    </source>
</reference>
<dbReference type="PANTHER" id="PTHR43654">
    <property type="entry name" value="GLUTAMATE 5-KINASE"/>
    <property type="match status" value="1"/>
</dbReference>
<keyword evidence="1 8" id="KW-0963">Cytoplasm</keyword>
<evidence type="ECO:0000256" key="7">
    <source>
        <dbReference type="ARBA" id="ARBA00022840"/>
    </source>
</evidence>
<dbReference type="InterPro" id="IPR005715">
    <property type="entry name" value="Glu_5kinase/COase_Synthase"/>
</dbReference>
<dbReference type="EC" id="2.7.2.11" evidence="8"/>
<dbReference type="PANTHER" id="PTHR43654:SF1">
    <property type="entry name" value="ISOPENTENYL PHOSPHATE KINASE"/>
    <property type="match status" value="1"/>
</dbReference>
<dbReference type="SMART" id="SM00359">
    <property type="entry name" value="PUA"/>
    <property type="match status" value="1"/>
</dbReference>
<dbReference type="Gene3D" id="3.40.1160.10">
    <property type="entry name" value="Acetylglutamate kinase-like"/>
    <property type="match status" value="2"/>
</dbReference>
<dbReference type="PRINTS" id="PR00474">
    <property type="entry name" value="GLU5KINASE"/>
</dbReference>
<evidence type="ECO:0000259" key="9">
    <source>
        <dbReference type="SMART" id="SM00359"/>
    </source>
</evidence>
<feature type="binding site" evidence="8">
    <location>
        <position position="155"/>
    </location>
    <ligand>
        <name>substrate</name>
    </ligand>
</feature>
<evidence type="ECO:0000256" key="1">
    <source>
        <dbReference type="ARBA" id="ARBA00022490"/>
    </source>
</evidence>
<evidence type="ECO:0000256" key="5">
    <source>
        <dbReference type="ARBA" id="ARBA00022741"/>
    </source>
</evidence>
<dbReference type="InterPro" id="IPR036974">
    <property type="entry name" value="PUA_sf"/>
</dbReference>
<accession>A0ABX7BV02</accession>
<dbReference type="PROSITE" id="PS50890">
    <property type="entry name" value="PUA"/>
    <property type="match status" value="1"/>
</dbReference>
<comment type="function">
    <text evidence="8">Catalyzes the transfer of a phosphate group to glutamate to form L-glutamate 5-phosphate.</text>
</comment>
<dbReference type="InterPro" id="IPR015947">
    <property type="entry name" value="PUA-like_sf"/>
</dbReference>
<evidence type="ECO:0000256" key="6">
    <source>
        <dbReference type="ARBA" id="ARBA00022777"/>
    </source>
</evidence>
<dbReference type="SUPFAM" id="SSF88697">
    <property type="entry name" value="PUA domain-like"/>
    <property type="match status" value="1"/>
</dbReference>
<dbReference type="NCBIfam" id="TIGR01027">
    <property type="entry name" value="proB"/>
    <property type="match status" value="1"/>
</dbReference>
<keyword evidence="7 8" id="KW-0067">ATP-binding</keyword>
<dbReference type="EMBL" id="CP067977">
    <property type="protein sequence ID" value="QQQ20116.1"/>
    <property type="molecule type" value="Genomic_DNA"/>
</dbReference>
<organism evidence="10 11">
    <name type="scientific">Brevundimonas vitisensis</name>
    <dbReference type="NCBI Taxonomy" id="2800818"/>
    <lineage>
        <taxon>Bacteria</taxon>
        <taxon>Pseudomonadati</taxon>
        <taxon>Pseudomonadota</taxon>
        <taxon>Alphaproteobacteria</taxon>
        <taxon>Caulobacterales</taxon>
        <taxon>Caulobacteraceae</taxon>
        <taxon>Brevundimonas</taxon>
    </lineage>
</organism>
<evidence type="ECO:0000256" key="8">
    <source>
        <dbReference type="HAMAP-Rule" id="MF_00456"/>
    </source>
</evidence>
<dbReference type="Gene3D" id="2.30.130.10">
    <property type="entry name" value="PUA domain"/>
    <property type="match status" value="1"/>
</dbReference>
<dbReference type="InterPro" id="IPR001057">
    <property type="entry name" value="Glu/AcGlu_kinase"/>
</dbReference>
<keyword evidence="2 8" id="KW-0028">Amino-acid biosynthesis</keyword>
<dbReference type="InterPro" id="IPR036393">
    <property type="entry name" value="AceGlu_kinase-like_sf"/>
</dbReference>
<dbReference type="PROSITE" id="PS00902">
    <property type="entry name" value="GLUTAMATE_5_KINASE"/>
    <property type="match status" value="1"/>
</dbReference>
<dbReference type="CDD" id="cd04242">
    <property type="entry name" value="AAK_G5K_ProB"/>
    <property type="match status" value="1"/>
</dbReference>
<dbReference type="PIRSF" id="PIRSF000729">
    <property type="entry name" value="GK"/>
    <property type="match status" value="1"/>
</dbReference>
<keyword evidence="11" id="KW-1185">Reference proteome</keyword>
<dbReference type="SUPFAM" id="SSF53633">
    <property type="entry name" value="Carbamate kinase-like"/>
    <property type="match status" value="1"/>
</dbReference>
<comment type="catalytic activity">
    <reaction evidence="8">
        <text>L-glutamate + ATP = L-glutamyl 5-phosphate + ADP</text>
        <dbReference type="Rhea" id="RHEA:14877"/>
        <dbReference type="ChEBI" id="CHEBI:29985"/>
        <dbReference type="ChEBI" id="CHEBI:30616"/>
        <dbReference type="ChEBI" id="CHEBI:58274"/>
        <dbReference type="ChEBI" id="CHEBI:456216"/>
        <dbReference type="EC" id="2.7.2.11"/>
    </reaction>
</comment>
<dbReference type="InterPro" id="IPR001048">
    <property type="entry name" value="Asp/Glu/Uridylate_kinase"/>
</dbReference>
<evidence type="ECO:0000313" key="10">
    <source>
        <dbReference type="EMBL" id="QQQ20116.1"/>
    </source>
</evidence>
<dbReference type="CDD" id="cd21157">
    <property type="entry name" value="PUA_G5K"/>
    <property type="match status" value="1"/>
</dbReference>
<feature type="domain" description="PUA" evidence="9">
    <location>
        <begin position="284"/>
        <end position="366"/>
    </location>
</feature>
<evidence type="ECO:0000256" key="4">
    <source>
        <dbReference type="ARBA" id="ARBA00022679"/>
    </source>
</evidence>
<dbReference type="Pfam" id="PF00696">
    <property type="entry name" value="AA_kinase"/>
    <property type="match status" value="1"/>
</dbReference>
<dbReference type="HAMAP" id="MF_00456">
    <property type="entry name" value="ProB"/>
    <property type="match status" value="1"/>
</dbReference>
<dbReference type="Proteomes" id="UP000595448">
    <property type="component" value="Chromosome"/>
</dbReference>
<evidence type="ECO:0000313" key="11">
    <source>
        <dbReference type="Proteomes" id="UP000595448"/>
    </source>
</evidence>
<gene>
    <name evidence="8" type="primary">proB</name>
    <name evidence="10" type="ORF">JIP62_11805</name>
</gene>
<comment type="subcellular location">
    <subcellularLocation>
        <location evidence="8">Cytoplasm</location>
    </subcellularLocation>
</comment>
<sequence length="377" mass="38821">MPLDAAAALAGARRVVVKIGSALLVSQGRPATGWLSALALDVAALRTRGVEVIVVSSGAVALGRGRLGLKKSARLDETQAAAAAGQSLLMQAWETALAPHDLIPAQVLLTREDTERRRRWLNARSTVEALLRLGAVPVVNENDTVATEEIRYGDNDRLAARTAQLARADLLILLSDVDGLYTADPRRDPAAAHLPVVDSLGPEIMAMAGEANAVAGVGSGGMRTKLLAARIARSAGCATLIASGLVERPLSAVADGARATLVPAPGTPLDAYKAWIAGSVEPAGSLTLDAGAVTALKAGRSLLPSGILAVEGRFDKGDSVILKTAEGLRAGVGLAAYPAEEMALILGRNTGDMEGLVGYRGPQVAVHRDDLVLDTDG</sequence>
<dbReference type="Pfam" id="PF01472">
    <property type="entry name" value="PUA"/>
    <property type="match status" value="1"/>
</dbReference>
<feature type="binding site" evidence="8">
    <location>
        <begin position="175"/>
        <end position="176"/>
    </location>
    <ligand>
        <name>ATP</name>
        <dbReference type="ChEBI" id="CHEBI:30616"/>
    </ligand>
</feature>
<name>A0ABX7BV02_9CAUL</name>
<proteinExistence type="inferred from homology"/>
<feature type="binding site" evidence="8">
    <location>
        <begin position="219"/>
        <end position="225"/>
    </location>
    <ligand>
        <name>ATP</name>
        <dbReference type="ChEBI" id="CHEBI:30616"/>
    </ligand>
</feature>
<keyword evidence="5 8" id="KW-0547">Nucleotide-binding</keyword>
<dbReference type="InterPro" id="IPR019797">
    <property type="entry name" value="Glutamate_5-kinase_CS"/>
</dbReference>
<dbReference type="InterPro" id="IPR011529">
    <property type="entry name" value="Glu_5kinase"/>
</dbReference>
<evidence type="ECO:0000256" key="2">
    <source>
        <dbReference type="ARBA" id="ARBA00022605"/>
    </source>
</evidence>
<dbReference type="GO" id="GO:0004349">
    <property type="term" value="F:glutamate 5-kinase activity"/>
    <property type="evidence" value="ECO:0007669"/>
    <property type="project" value="UniProtKB-EC"/>
</dbReference>
<feature type="binding site" evidence="8">
    <location>
        <position position="143"/>
    </location>
    <ligand>
        <name>substrate</name>
    </ligand>
</feature>
<protein>
    <recommendedName>
        <fullName evidence="8">Glutamate 5-kinase</fullName>
        <ecNumber evidence="8">2.7.2.11</ecNumber>
    </recommendedName>
    <alternativeName>
        <fullName evidence="8">Gamma-glutamyl kinase</fullName>
        <shortName evidence="8">GK</shortName>
    </alternativeName>
</protein>
<keyword evidence="6 8" id="KW-0418">Kinase</keyword>
<feature type="binding site" evidence="8">
    <location>
        <position position="18"/>
    </location>
    <ligand>
        <name>ATP</name>
        <dbReference type="ChEBI" id="CHEBI:30616"/>
    </ligand>
</feature>